<keyword evidence="2" id="KW-1185">Reference proteome</keyword>
<dbReference type="EMBL" id="MU857717">
    <property type="protein sequence ID" value="KAK4244978.1"/>
    <property type="molecule type" value="Genomic_DNA"/>
</dbReference>
<protein>
    <submittedName>
        <fullName evidence="1">Uncharacterized protein</fullName>
    </submittedName>
</protein>
<dbReference type="InterPro" id="IPR036388">
    <property type="entry name" value="WH-like_DNA-bd_sf"/>
</dbReference>
<sequence>MDNSLKLEGYIAELTASTRRLSELCPTASAHGATLYEVSAEAWNLQRRASASLTKIQRLLAGPDDLLQTLTIQTQLLACLQWLGEFQVLACIPLNDSVSVQDVADLAGVPEPELMRVVRMTAISGFLEEPQPGWVRHTTLSALFVTKPGYLDAAMFLAGTVMPAALKMPTATYRFEDMQMPHQAAYNLACNSLSSFASDCDRLPKLQRQWAAYVQYGTGDMLDTAIDMLTCLERLAHSTATVVETGARSTKRAAILASQYPSLRFIVQMSRAAFRPGNNWRSLGHCNGSGTGDSGAAAYVVPTQEREPGTHQPITDAAVYLVHLPTLVPVPVAPATAASLGTSLIKELRAHLEVLRADPAALLVLLPHFVLPDLSEGAEKEELQKEELHARVRDLSLLQLTNEKGMELSELLKLVASVGDSAGHLVIVGRVRGPLSGALAIEVRYQAYNDRR</sequence>
<organism evidence="1 2">
    <name type="scientific">Corynascus novoguineensis</name>
    <dbReference type="NCBI Taxonomy" id="1126955"/>
    <lineage>
        <taxon>Eukaryota</taxon>
        <taxon>Fungi</taxon>
        <taxon>Dikarya</taxon>
        <taxon>Ascomycota</taxon>
        <taxon>Pezizomycotina</taxon>
        <taxon>Sordariomycetes</taxon>
        <taxon>Sordariomycetidae</taxon>
        <taxon>Sordariales</taxon>
        <taxon>Chaetomiaceae</taxon>
        <taxon>Corynascus</taxon>
    </lineage>
</organism>
<accession>A0AAN7CMN3</accession>
<dbReference type="PANTHER" id="PTHR43712">
    <property type="entry name" value="PUTATIVE (AFU_ORTHOLOGUE AFUA_4G14580)-RELATED"/>
    <property type="match status" value="1"/>
</dbReference>
<dbReference type="AlphaFoldDB" id="A0AAN7CMN3"/>
<reference evidence="1" key="1">
    <citation type="journal article" date="2023" name="Mol. Phylogenet. Evol.">
        <title>Genome-scale phylogeny and comparative genomics of the fungal order Sordariales.</title>
        <authorList>
            <person name="Hensen N."/>
            <person name="Bonometti L."/>
            <person name="Westerberg I."/>
            <person name="Brannstrom I.O."/>
            <person name="Guillou S."/>
            <person name="Cros-Aarteil S."/>
            <person name="Calhoun S."/>
            <person name="Haridas S."/>
            <person name="Kuo A."/>
            <person name="Mondo S."/>
            <person name="Pangilinan J."/>
            <person name="Riley R."/>
            <person name="LaButti K."/>
            <person name="Andreopoulos B."/>
            <person name="Lipzen A."/>
            <person name="Chen C."/>
            <person name="Yan M."/>
            <person name="Daum C."/>
            <person name="Ng V."/>
            <person name="Clum A."/>
            <person name="Steindorff A."/>
            <person name="Ohm R.A."/>
            <person name="Martin F."/>
            <person name="Silar P."/>
            <person name="Natvig D.O."/>
            <person name="Lalanne C."/>
            <person name="Gautier V."/>
            <person name="Ament-Velasquez S.L."/>
            <person name="Kruys A."/>
            <person name="Hutchinson M.I."/>
            <person name="Powell A.J."/>
            <person name="Barry K."/>
            <person name="Miller A.N."/>
            <person name="Grigoriev I.V."/>
            <person name="Debuchy R."/>
            <person name="Gladieux P."/>
            <person name="Hiltunen Thoren M."/>
            <person name="Johannesson H."/>
        </authorList>
    </citation>
    <scope>NUCLEOTIDE SEQUENCE</scope>
    <source>
        <strain evidence="1">CBS 359.72</strain>
    </source>
</reference>
<proteinExistence type="predicted"/>
<dbReference type="SUPFAM" id="SSF46785">
    <property type="entry name" value="Winged helix' DNA-binding domain"/>
    <property type="match status" value="1"/>
</dbReference>
<evidence type="ECO:0000313" key="1">
    <source>
        <dbReference type="EMBL" id="KAK4244978.1"/>
    </source>
</evidence>
<gene>
    <name evidence="1" type="ORF">C7999DRAFT_43453</name>
</gene>
<dbReference type="Proteomes" id="UP001303647">
    <property type="component" value="Unassembled WGS sequence"/>
</dbReference>
<name>A0AAN7CMN3_9PEZI</name>
<evidence type="ECO:0000313" key="2">
    <source>
        <dbReference type="Proteomes" id="UP001303647"/>
    </source>
</evidence>
<reference evidence="1" key="2">
    <citation type="submission" date="2023-05" db="EMBL/GenBank/DDBJ databases">
        <authorList>
            <consortium name="Lawrence Berkeley National Laboratory"/>
            <person name="Steindorff A."/>
            <person name="Hensen N."/>
            <person name="Bonometti L."/>
            <person name="Westerberg I."/>
            <person name="Brannstrom I.O."/>
            <person name="Guillou S."/>
            <person name="Cros-Aarteil S."/>
            <person name="Calhoun S."/>
            <person name="Haridas S."/>
            <person name="Kuo A."/>
            <person name="Mondo S."/>
            <person name="Pangilinan J."/>
            <person name="Riley R."/>
            <person name="Labutti K."/>
            <person name="Andreopoulos B."/>
            <person name="Lipzen A."/>
            <person name="Chen C."/>
            <person name="Yanf M."/>
            <person name="Daum C."/>
            <person name="Ng V."/>
            <person name="Clum A."/>
            <person name="Ohm R."/>
            <person name="Martin F."/>
            <person name="Silar P."/>
            <person name="Natvig D."/>
            <person name="Lalanne C."/>
            <person name="Gautier V."/>
            <person name="Ament-Velasquez S.L."/>
            <person name="Kruys A."/>
            <person name="Hutchinson M.I."/>
            <person name="Powell A.J."/>
            <person name="Barry K."/>
            <person name="Miller A.N."/>
            <person name="Grigoriev I.V."/>
            <person name="Debuchy R."/>
            <person name="Gladieux P."/>
            <person name="Thoren M.H."/>
            <person name="Johannesson H."/>
        </authorList>
    </citation>
    <scope>NUCLEOTIDE SEQUENCE</scope>
    <source>
        <strain evidence="1">CBS 359.72</strain>
    </source>
</reference>
<dbReference type="Gene3D" id="1.10.10.10">
    <property type="entry name" value="Winged helix-like DNA-binding domain superfamily/Winged helix DNA-binding domain"/>
    <property type="match status" value="1"/>
</dbReference>
<dbReference type="PANTHER" id="PTHR43712:SF15">
    <property type="entry name" value="MONODICTYPHENONE CLUSTER TRANSCRIPTIONAL COACTIVATOR MDPA"/>
    <property type="match status" value="1"/>
</dbReference>
<comment type="caution">
    <text evidence="1">The sequence shown here is derived from an EMBL/GenBank/DDBJ whole genome shotgun (WGS) entry which is preliminary data.</text>
</comment>
<dbReference type="InterPro" id="IPR036390">
    <property type="entry name" value="WH_DNA-bd_sf"/>
</dbReference>